<keyword evidence="2" id="KW-1185">Reference proteome</keyword>
<sequence>MKAPDISIQLSTSGLPRVTFECGFPESHDILQDDMIDWLMGGGGAVQAVVLVKWKPCQTTMTVRGDVELYTRDTNEVFPVPEGLGERQVLRLNRQMLFGGDVAPGRGEGDVFGLDIQVLRTVQRF</sequence>
<proteinExistence type="predicted"/>
<accession>A0A1L9VP39</accession>
<dbReference type="OrthoDB" id="4471584at2759"/>
<reference evidence="2" key="1">
    <citation type="journal article" date="2017" name="Genome Biol.">
        <title>Comparative genomics reveals high biological diversity and specific adaptations in the industrially and medically important fungal genus Aspergillus.</title>
        <authorList>
            <person name="de Vries R.P."/>
            <person name="Riley R."/>
            <person name="Wiebenga A."/>
            <person name="Aguilar-Osorio G."/>
            <person name="Amillis S."/>
            <person name="Uchima C.A."/>
            <person name="Anderluh G."/>
            <person name="Asadollahi M."/>
            <person name="Askin M."/>
            <person name="Barry K."/>
            <person name="Battaglia E."/>
            <person name="Bayram O."/>
            <person name="Benocci T."/>
            <person name="Braus-Stromeyer S.A."/>
            <person name="Caldana C."/>
            <person name="Canovas D."/>
            <person name="Cerqueira G.C."/>
            <person name="Chen F."/>
            <person name="Chen W."/>
            <person name="Choi C."/>
            <person name="Clum A."/>
            <person name="Dos Santos R.A."/>
            <person name="Damasio A.R."/>
            <person name="Diallinas G."/>
            <person name="Emri T."/>
            <person name="Fekete E."/>
            <person name="Flipphi M."/>
            <person name="Freyberg S."/>
            <person name="Gallo A."/>
            <person name="Gournas C."/>
            <person name="Habgood R."/>
            <person name="Hainaut M."/>
            <person name="Harispe M.L."/>
            <person name="Henrissat B."/>
            <person name="Hilden K.S."/>
            <person name="Hope R."/>
            <person name="Hossain A."/>
            <person name="Karabika E."/>
            <person name="Karaffa L."/>
            <person name="Karanyi Z."/>
            <person name="Krasevec N."/>
            <person name="Kuo A."/>
            <person name="Kusch H."/>
            <person name="LaButti K."/>
            <person name="Lagendijk E.L."/>
            <person name="Lapidus A."/>
            <person name="Levasseur A."/>
            <person name="Lindquist E."/>
            <person name="Lipzen A."/>
            <person name="Logrieco A.F."/>
            <person name="MacCabe A."/>
            <person name="Maekelae M.R."/>
            <person name="Malavazi I."/>
            <person name="Melin P."/>
            <person name="Meyer V."/>
            <person name="Mielnichuk N."/>
            <person name="Miskei M."/>
            <person name="Molnar A.P."/>
            <person name="Mule G."/>
            <person name="Ngan C.Y."/>
            <person name="Orejas M."/>
            <person name="Orosz E."/>
            <person name="Ouedraogo J.P."/>
            <person name="Overkamp K.M."/>
            <person name="Park H.-S."/>
            <person name="Perrone G."/>
            <person name="Piumi F."/>
            <person name="Punt P.J."/>
            <person name="Ram A.F."/>
            <person name="Ramon A."/>
            <person name="Rauscher S."/>
            <person name="Record E."/>
            <person name="Riano-Pachon D.M."/>
            <person name="Robert V."/>
            <person name="Roehrig J."/>
            <person name="Ruller R."/>
            <person name="Salamov A."/>
            <person name="Salih N.S."/>
            <person name="Samson R.A."/>
            <person name="Sandor E."/>
            <person name="Sanguinetti M."/>
            <person name="Schuetze T."/>
            <person name="Sepcic K."/>
            <person name="Shelest E."/>
            <person name="Sherlock G."/>
            <person name="Sophianopoulou V."/>
            <person name="Squina F.M."/>
            <person name="Sun H."/>
            <person name="Susca A."/>
            <person name="Todd R.B."/>
            <person name="Tsang A."/>
            <person name="Unkles S.E."/>
            <person name="van de Wiele N."/>
            <person name="van Rossen-Uffink D."/>
            <person name="Oliveira J.V."/>
            <person name="Vesth T.C."/>
            <person name="Visser J."/>
            <person name="Yu J.-H."/>
            <person name="Zhou M."/>
            <person name="Andersen M.R."/>
            <person name="Archer D.B."/>
            <person name="Baker S.E."/>
            <person name="Benoit I."/>
            <person name="Brakhage A.A."/>
            <person name="Braus G.H."/>
            <person name="Fischer R."/>
            <person name="Frisvad J.C."/>
            <person name="Goldman G.H."/>
            <person name="Houbraken J."/>
            <person name="Oakley B."/>
            <person name="Pocsi I."/>
            <person name="Scazzocchio C."/>
            <person name="Seiboth B."/>
            <person name="vanKuyk P.A."/>
            <person name="Wortman J."/>
            <person name="Dyer P.S."/>
            <person name="Grigoriev I.V."/>
        </authorList>
    </citation>
    <scope>NUCLEOTIDE SEQUENCE [LARGE SCALE GENOMIC DNA]</scope>
    <source>
        <strain evidence="2">CBS 516.65</strain>
    </source>
</reference>
<protein>
    <submittedName>
        <fullName evidence="1">Uncharacterized protein</fullName>
    </submittedName>
</protein>
<organism evidence="1 2">
    <name type="scientific">Aspergillus glaucus CBS 516.65</name>
    <dbReference type="NCBI Taxonomy" id="1160497"/>
    <lineage>
        <taxon>Eukaryota</taxon>
        <taxon>Fungi</taxon>
        <taxon>Dikarya</taxon>
        <taxon>Ascomycota</taxon>
        <taxon>Pezizomycotina</taxon>
        <taxon>Eurotiomycetes</taxon>
        <taxon>Eurotiomycetidae</taxon>
        <taxon>Eurotiales</taxon>
        <taxon>Aspergillaceae</taxon>
        <taxon>Aspergillus</taxon>
        <taxon>Aspergillus subgen. Aspergillus</taxon>
    </lineage>
</organism>
<dbReference type="GeneID" id="34460694"/>
<name>A0A1L9VP39_ASPGL</name>
<evidence type="ECO:0000313" key="2">
    <source>
        <dbReference type="Proteomes" id="UP000184300"/>
    </source>
</evidence>
<gene>
    <name evidence="1" type="ORF">ASPGLDRAFT_34425</name>
</gene>
<dbReference type="VEuPathDB" id="FungiDB:ASPGLDRAFT_34425"/>
<dbReference type="RefSeq" id="XP_022402349.1">
    <property type="nucleotide sequence ID" value="XM_022544433.1"/>
</dbReference>
<dbReference type="Proteomes" id="UP000184300">
    <property type="component" value="Unassembled WGS sequence"/>
</dbReference>
<evidence type="ECO:0000313" key="1">
    <source>
        <dbReference type="EMBL" id="OJJ85651.1"/>
    </source>
</evidence>
<dbReference type="AlphaFoldDB" id="A0A1L9VP39"/>
<dbReference type="EMBL" id="KV878894">
    <property type="protein sequence ID" value="OJJ85651.1"/>
    <property type="molecule type" value="Genomic_DNA"/>
</dbReference>